<reference evidence="1" key="1">
    <citation type="submission" date="2021-03" db="EMBL/GenBank/DDBJ databases">
        <authorList>
            <consortium name="DOE Joint Genome Institute"/>
            <person name="Ahrendt S."/>
            <person name="Looney B.P."/>
            <person name="Miyauchi S."/>
            <person name="Morin E."/>
            <person name="Drula E."/>
            <person name="Courty P.E."/>
            <person name="Chicoki N."/>
            <person name="Fauchery L."/>
            <person name="Kohler A."/>
            <person name="Kuo A."/>
            <person name="Labutti K."/>
            <person name="Pangilinan J."/>
            <person name="Lipzen A."/>
            <person name="Riley R."/>
            <person name="Andreopoulos W."/>
            <person name="He G."/>
            <person name="Johnson J."/>
            <person name="Barry K.W."/>
            <person name="Grigoriev I.V."/>
            <person name="Nagy L."/>
            <person name="Hibbett D."/>
            <person name="Henrissat B."/>
            <person name="Matheny P.B."/>
            <person name="Labbe J."/>
            <person name="Martin F."/>
        </authorList>
    </citation>
    <scope>NUCLEOTIDE SEQUENCE</scope>
    <source>
        <strain evidence="1">HHB10654</strain>
    </source>
</reference>
<proteinExistence type="predicted"/>
<dbReference type="EMBL" id="MU277205">
    <property type="protein sequence ID" value="KAI0063035.1"/>
    <property type="molecule type" value="Genomic_DNA"/>
</dbReference>
<feature type="non-terminal residue" evidence="1">
    <location>
        <position position="1"/>
    </location>
</feature>
<comment type="caution">
    <text evidence="1">The sequence shown here is derived from an EMBL/GenBank/DDBJ whole genome shotgun (WGS) entry which is preliminary data.</text>
</comment>
<protein>
    <submittedName>
        <fullName evidence="1">Uncharacterized protein</fullName>
    </submittedName>
</protein>
<accession>A0ACB8T2T2</accession>
<keyword evidence="2" id="KW-1185">Reference proteome</keyword>
<gene>
    <name evidence="1" type="ORF">BV25DRAFT_1790312</name>
</gene>
<reference evidence="1" key="2">
    <citation type="journal article" date="2022" name="New Phytol.">
        <title>Evolutionary transition to the ectomycorrhizal habit in the genomes of a hyperdiverse lineage of mushroom-forming fungi.</title>
        <authorList>
            <person name="Looney B."/>
            <person name="Miyauchi S."/>
            <person name="Morin E."/>
            <person name="Drula E."/>
            <person name="Courty P.E."/>
            <person name="Kohler A."/>
            <person name="Kuo A."/>
            <person name="LaButti K."/>
            <person name="Pangilinan J."/>
            <person name="Lipzen A."/>
            <person name="Riley R."/>
            <person name="Andreopoulos W."/>
            <person name="He G."/>
            <person name="Johnson J."/>
            <person name="Nolan M."/>
            <person name="Tritt A."/>
            <person name="Barry K.W."/>
            <person name="Grigoriev I.V."/>
            <person name="Nagy L.G."/>
            <person name="Hibbett D."/>
            <person name="Henrissat B."/>
            <person name="Matheny P.B."/>
            <person name="Labbe J."/>
            <person name="Martin F.M."/>
        </authorList>
    </citation>
    <scope>NUCLEOTIDE SEQUENCE</scope>
    <source>
        <strain evidence="1">HHB10654</strain>
    </source>
</reference>
<dbReference type="Proteomes" id="UP000814140">
    <property type="component" value="Unassembled WGS sequence"/>
</dbReference>
<evidence type="ECO:0000313" key="1">
    <source>
        <dbReference type="EMBL" id="KAI0063035.1"/>
    </source>
</evidence>
<evidence type="ECO:0000313" key="2">
    <source>
        <dbReference type="Proteomes" id="UP000814140"/>
    </source>
</evidence>
<sequence length="85" mass="9203">NNVVFTSAHALFDENMFPKCAKETKWCTTRLPNSAPDSNDKPDVPHPSDDDDDFPSLSPPKPSKRDAPPLNDNSGSQGPSPQGEP</sequence>
<name>A0ACB8T2T2_9AGAM</name>
<feature type="non-terminal residue" evidence="1">
    <location>
        <position position="85"/>
    </location>
</feature>
<organism evidence="1 2">
    <name type="scientific">Artomyces pyxidatus</name>
    <dbReference type="NCBI Taxonomy" id="48021"/>
    <lineage>
        <taxon>Eukaryota</taxon>
        <taxon>Fungi</taxon>
        <taxon>Dikarya</taxon>
        <taxon>Basidiomycota</taxon>
        <taxon>Agaricomycotina</taxon>
        <taxon>Agaricomycetes</taxon>
        <taxon>Russulales</taxon>
        <taxon>Auriscalpiaceae</taxon>
        <taxon>Artomyces</taxon>
    </lineage>
</organism>